<proteinExistence type="predicted"/>
<protein>
    <submittedName>
        <fullName evidence="2">Uncharacterized protein</fullName>
    </submittedName>
</protein>
<dbReference type="EMBL" id="NHOA01000036">
    <property type="protein sequence ID" value="PHQ39558.1"/>
    <property type="molecule type" value="Genomic_DNA"/>
</dbReference>
<evidence type="ECO:0000313" key="2">
    <source>
        <dbReference type="EMBL" id="PHQ39558.1"/>
    </source>
</evidence>
<feature type="transmembrane region" description="Helical" evidence="1">
    <location>
        <begin position="55"/>
        <end position="74"/>
    </location>
</feature>
<feature type="transmembrane region" description="Helical" evidence="1">
    <location>
        <begin position="120"/>
        <end position="143"/>
    </location>
</feature>
<keyword evidence="3" id="KW-1185">Reference proteome</keyword>
<dbReference type="RefSeq" id="WP_099254738.1">
    <property type="nucleotide sequence ID" value="NZ_NHOA01000036.1"/>
</dbReference>
<sequence length="160" mass="16680">MDDAPRSEFELSSPRRWTLIAGVYAFGCATVTALLLSDMLGLFAEVIGLPAALSMPLLASPALVAGAGLWWALVERLGTVTYPRGAAFGLLTALLTGAVWTGRFVLVWGPEMLTAGPVPLLVGFVLGAVAVAGVLVGLPITFVRRRNRTRSDAAGTANSL</sequence>
<name>A0A2G1WKM6_9EURY</name>
<gene>
    <name evidence="2" type="ORF">DJ69_05785</name>
</gene>
<comment type="caution">
    <text evidence="2">The sequence shown here is derived from an EMBL/GenBank/DDBJ whole genome shotgun (WGS) entry which is preliminary data.</text>
</comment>
<accession>A0A2G1WKM6</accession>
<dbReference type="OrthoDB" id="330873at2157"/>
<organism evidence="2 3">
    <name type="scientific">Halorubrum persicum</name>
    <dbReference type="NCBI Taxonomy" id="1383844"/>
    <lineage>
        <taxon>Archaea</taxon>
        <taxon>Methanobacteriati</taxon>
        <taxon>Methanobacteriota</taxon>
        <taxon>Stenosarchaea group</taxon>
        <taxon>Halobacteria</taxon>
        <taxon>Halobacteriales</taxon>
        <taxon>Haloferacaceae</taxon>
        <taxon>Halorubrum</taxon>
    </lineage>
</organism>
<dbReference type="AlphaFoldDB" id="A0A2G1WKM6"/>
<feature type="transmembrane region" description="Helical" evidence="1">
    <location>
        <begin position="86"/>
        <end position="108"/>
    </location>
</feature>
<reference evidence="2 3" key="1">
    <citation type="journal article" date="2014" name="Front. Microbiol.">
        <title>Population and genomic analysis of the genus Halorubrum.</title>
        <authorList>
            <person name="Fullmer M.S."/>
            <person name="Soucy S.M."/>
            <person name="Swithers K.S."/>
            <person name="Makkay A.M."/>
            <person name="Wheeler R."/>
            <person name="Ventosa A."/>
            <person name="Gogarten J.P."/>
            <person name="Papke R.T."/>
        </authorList>
    </citation>
    <scope>NUCLEOTIDE SEQUENCE [LARGE SCALE GENOMIC DNA]</scope>
    <source>
        <strain evidence="2 3">C49</strain>
    </source>
</reference>
<keyword evidence="1" id="KW-0812">Transmembrane</keyword>
<keyword evidence="1" id="KW-1133">Transmembrane helix</keyword>
<dbReference type="Proteomes" id="UP000222824">
    <property type="component" value="Unassembled WGS sequence"/>
</dbReference>
<evidence type="ECO:0000313" key="3">
    <source>
        <dbReference type="Proteomes" id="UP000222824"/>
    </source>
</evidence>
<keyword evidence="1" id="KW-0472">Membrane</keyword>
<evidence type="ECO:0000256" key="1">
    <source>
        <dbReference type="SAM" id="Phobius"/>
    </source>
</evidence>
<feature type="transmembrane region" description="Helical" evidence="1">
    <location>
        <begin position="21"/>
        <end position="43"/>
    </location>
</feature>